<dbReference type="PANTHER" id="PTHR33993:SF2">
    <property type="entry name" value="VOC DOMAIN-CONTAINING PROTEIN"/>
    <property type="match status" value="1"/>
</dbReference>
<dbReference type="EMBL" id="JAUDUY010000002">
    <property type="protein sequence ID" value="MDM9630549.1"/>
    <property type="molecule type" value="Genomic_DNA"/>
</dbReference>
<evidence type="ECO:0000313" key="3">
    <source>
        <dbReference type="Proteomes" id="UP001174839"/>
    </source>
</evidence>
<keyword evidence="3" id="KW-1185">Reference proteome</keyword>
<dbReference type="InterPro" id="IPR029068">
    <property type="entry name" value="Glyas_Bleomycin-R_OHBP_Dase"/>
</dbReference>
<reference evidence="2" key="1">
    <citation type="submission" date="2023-06" db="EMBL/GenBank/DDBJ databases">
        <title>Robiginitalea aurantiacus sp. nov. and Algoriphagus sediminis sp. nov., isolated from coastal sediment.</title>
        <authorList>
            <person name="Zhou Z.Y."/>
            <person name="An J."/>
            <person name="Jia Y.W."/>
            <person name="Du Z.J."/>
        </authorList>
    </citation>
    <scope>NUCLEOTIDE SEQUENCE</scope>
    <source>
        <strain evidence="2">M39</strain>
    </source>
</reference>
<organism evidence="2 3">
    <name type="scientific">Robiginitalea aurantiaca</name>
    <dbReference type="NCBI Taxonomy" id="3056915"/>
    <lineage>
        <taxon>Bacteria</taxon>
        <taxon>Pseudomonadati</taxon>
        <taxon>Bacteroidota</taxon>
        <taxon>Flavobacteriia</taxon>
        <taxon>Flavobacteriales</taxon>
        <taxon>Flavobacteriaceae</taxon>
        <taxon>Robiginitalea</taxon>
    </lineage>
</organism>
<dbReference type="InterPro" id="IPR037523">
    <property type="entry name" value="VOC_core"/>
</dbReference>
<evidence type="ECO:0000259" key="1">
    <source>
        <dbReference type="PROSITE" id="PS51819"/>
    </source>
</evidence>
<dbReference type="Gene3D" id="3.10.180.10">
    <property type="entry name" value="2,3-Dihydroxybiphenyl 1,2-Dioxygenase, domain 1"/>
    <property type="match status" value="1"/>
</dbReference>
<dbReference type="PANTHER" id="PTHR33993">
    <property type="entry name" value="GLYOXALASE-RELATED"/>
    <property type="match status" value="1"/>
</dbReference>
<dbReference type="InterPro" id="IPR004360">
    <property type="entry name" value="Glyas_Fos-R_dOase_dom"/>
</dbReference>
<comment type="caution">
    <text evidence="2">The sequence shown here is derived from an EMBL/GenBank/DDBJ whole genome shotgun (WGS) entry which is preliminary data.</text>
</comment>
<dbReference type="PROSITE" id="PS51819">
    <property type="entry name" value="VOC"/>
    <property type="match status" value="1"/>
</dbReference>
<dbReference type="CDD" id="cd07247">
    <property type="entry name" value="SgaA_N_like"/>
    <property type="match status" value="1"/>
</dbReference>
<dbReference type="RefSeq" id="WP_289723918.1">
    <property type="nucleotide sequence ID" value="NZ_JAUDUY010000002.1"/>
</dbReference>
<protein>
    <submittedName>
        <fullName evidence="2">VOC family protein</fullName>
    </submittedName>
</protein>
<dbReference type="InterPro" id="IPR052164">
    <property type="entry name" value="Anthracycline_SecMetBiosynth"/>
</dbReference>
<name>A0ABT7WCK3_9FLAO</name>
<dbReference type="Pfam" id="PF00903">
    <property type="entry name" value="Glyoxalase"/>
    <property type="match status" value="1"/>
</dbReference>
<feature type="domain" description="VOC" evidence="1">
    <location>
        <begin position="5"/>
        <end position="125"/>
    </location>
</feature>
<gene>
    <name evidence="2" type="ORF">QU605_03660</name>
</gene>
<proteinExistence type="predicted"/>
<dbReference type="SUPFAM" id="SSF54593">
    <property type="entry name" value="Glyoxalase/Bleomycin resistance protein/Dihydroxybiphenyl dioxygenase"/>
    <property type="match status" value="1"/>
</dbReference>
<accession>A0ABT7WCK3</accession>
<evidence type="ECO:0000313" key="2">
    <source>
        <dbReference type="EMBL" id="MDM9630549.1"/>
    </source>
</evidence>
<dbReference type="Proteomes" id="UP001174839">
    <property type="component" value="Unassembled WGS sequence"/>
</dbReference>
<sequence length="126" mass="14057">MKENVISWVEIPVLEMARARRFYENVFGFEIEVQQFNDLLMGWFPFADGKPGASGSLVQHETGYTPSDSKGPVIYFACEDLQQELDRVAGAGGQILQPKTQISEAIGFMGVFLDSEGNRIALHSRK</sequence>